<evidence type="ECO:0000256" key="6">
    <source>
        <dbReference type="ARBA" id="ARBA00022842"/>
    </source>
</evidence>
<evidence type="ECO:0000259" key="12">
    <source>
        <dbReference type="SMART" id="SM00474"/>
    </source>
</evidence>
<dbReference type="GO" id="GO:0008408">
    <property type="term" value="F:3'-5' exonuclease activity"/>
    <property type="evidence" value="ECO:0007669"/>
    <property type="project" value="InterPro"/>
</dbReference>
<keyword evidence="14" id="KW-1185">Reference proteome</keyword>
<proteinExistence type="inferred from homology"/>
<reference evidence="13" key="1">
    <citation type="submission" date="2022-08" db="UniProtKB">
        <authorList>
            <consortium name="EnsemblMetazoa"/>
        </authorList>
    </citation>
    <scope>IDENTIFICATION</scope>
    <source>
        <strain evidence="13">05x7-T-G4-1.051#20</strain>
    </source>
</reference>
<dbReference type="SUPFAM" id="SSF53098">
    <property type="entry name" value="Ribonuclease H-like"/>
    <property type="match status" value="1"/>
</dbReference>
<evidence type="ECO:0000256" key="7">
    <source>
        <dbReference type="ARBA" id="ARBA00023242"/>
    </source>
</evidence>
<name>A0A8W8JRH2_MAGGI</name>
<evidence type="ECO:0000256" key="9">
    <source>
        <dbReference type="ARBA" id="ARBA00040531"/>
    </source>
</evidence>
<dbReference type="Proteomes" id="UP000005408">
    <property type="component" value="Unassembled WGS sequence"/>
</dbReference>
<keyword evidence="5" id="KW-0269">Exonuclease</keyword>
<dbReference type="EnsemblMetazoa" id="G20177.3">
    <property type="protein sequence ID" value="G20177.3:cds"/>
    <property type="gene ID" value="G20177"/>
</dbReference>
<dbReference type="GO" id="GO:0046872">
    <property type="term" value="F:metal ion binding"/>
    <property type="evidence" value="ECO:0007669"/>
    <property type="project" value="UniProtKB-KW"/>
</dbReference>
<dbReference type="InterPro" id="IPR002562">
    <property type="entry name" value="3'-5'_exonuclease_dom"/>
</dbReference>
<evidence type="ECO:0000256" key="2">
    <source>
        <dbReference type="ARBA" id="ARBA00022722"/>
    </source>
</evidence>
<keyword evidence="4" id="KW-0378">Hydrolase</keyword>
<keyword evidence="3" id="KW-0479">Metal-binding</keyword>
<dbReference type="GO" id="GO:0005634">
    <property type="term" value="C:nucleus"/>
    <property type="evidence" value="ECO:0007669"/>
    <property type="project" value="UniProtKB-SubCell"/>
</dbReference>
<evidence type="ECO:0000256" key="4">
    <source>
        <dbReference type="ARBA" id="ARBA00022801"/>
    </source>
</evidence>
<evidence type="ECO:0000256" key="5">
    <source>
        <dbReference type="ARBA" id="ARBA00022839"/>
    </source>
</evidence>
<organism evidence="13 14">
    <name type="scientific">Magallana gigas</name>
    <name type="common">Pacific oyster</name>
    <name type="synonym">Crassostrea gigas</name>
    <dbReference type="NCBI Taxonomy" id="29159"/>
    <lineage>
        <taxon>Eukaryota</taxon>
        <taxon>Metazoa</taxon>
        <taxon>Spiralia</taxon>
        <taxon>Lophotrochozoa</taxon>
        <taxon>Mollusca</taxon>
        <taxon>Bivalvia</taxon>
        <taxon>Autobranchia</taxon>
        <taxon>Pteriomorphia</taxon>
        <taxon>Ostreida</taxon>
        <taxon>Ostreoidea</taxon>
        <taxon>Ostreidae</taxon>
        <taxon>Magallana</taxon>
    </lineage>
</organism>
<dbReference type="Gene3D" id="3.30.420.10">
    <property type="entry name" value="Ribonuclease H-like superfamily/Ribonuclease H"/>
    <property type="match status" value="1"/>
</dbReference>
<dbReference type="CDD" id="cd06141">
    <property type="entry name" value="WRN_exo"/>
    <property type="match status" value="1"/>
</dbReference>
<comment type="subcellular location">
    <subcellularLocation>
        <location evidence="1">Nucleus</location>
    </subcellularLocation>
</comment>
<evidence type="ECO:0000313" key="13">
    <source>
        <dbReference type="EnsemblMetazoa" id="G20177.2:cds"/>
    </source>
</evidence>
<dbReference type="InterPro" id="IPR051132">
    <property type="entry name" value="3-5_Exonuclease_domain"/>
</dbReference>
<evidence type="ECO:0000313" key="14">
    <source>
        <dbReference type="Proteomes" id="UP000005408"/>
    </source>
</evidence>
<sequence>MSAEYDSHTKKRVLPPWMKLCETATKEGQDESQFKKSRETRIQEAAGSFDKILNDSLREMHFSGSVVYSHHKSDCNILCEELNTTLTDVDGPSFVGFDMEWPVSYRPGRQEKTAVLQLCTSADKCYIFHLSCIGGIPPGLGQLLSSPRVTKVGVGIQADFWKLERDYGLSVAPILKSCVVDLSHYANQVLGSKETWSLDGLVKHLFQRKINKNPIVRKSDWSEFPLTDIQKSYAATDAYVSYLIYEKLNKMDSNSVKSNKD</sequence>
<dbReference type="OMA" id="CYIFHLS"/>
<dbReference type="PANTHER" id="PTHR13620:SF109">
    <property type="entry name" value="3'-5' EXONUCLEASE"/>
    <property type="match status" value="1"/>
</dbReference>
<dbReference type="InterPro" id="IPR036397">
    <property type="entry name" value="RNaseH_sf"/>
</dbReference>
<dbReference type="PANTHER" id="PTHR13620">
    <property type="entry name" value="3-5 EXONUCLEASE"/>
    <property type="match status" value="1"/>
</dbReference>
<dbReference type="AlphaFoldDB" id="A0A8W8JRH2"/>
<dbReference type="GO" id="GO:0003676">
    <property type="term" value="F:nucleic acid binding"/>
    <property type="evidence" value="ECO:0007669"/>
    <property type="project" value="InterPro"/>
</dbReference>
<evidence type="ECO:0000256" key="8">
    <source>
        <dbReference type="ARBA" id="ARBA00037949"/>
    </source>
</evidence>
<evidence type="ECO:0000256" key="3">
    <source>
        <dbReference type="ARBA" id="ARBA00022723"/>
    </source>
</evidence>
<feature type="domain" description="3'-5' exonuclease" evidence="12">
    <location>
        <begin position="66"/>
        <end position="253"/>
    </location>
</feature>
<keyword evidence="6" id="KW-0460">Magnesium</keyword>
<evidence type="ECO:0000256" key="11">
    <source>
        <dbReference type="ARBA" id="ARBA00045901"/>
    </source>
</evidence>
<dbReference type="EnsemblMetazoa" id="G20177.1">
    <property type="protein sequence ID" value="G20177.1:cds"/>
    <property type="gene ID" value="G20177"/>
</dbReference>
<keyword evidence="2" id="KW-0540">Nuclease</keyword>
<dbReference type="EnsemblMetazoa" id="G20177.2">
    <property type="protein sequence ID" value="G20177.2:cds"/>
    <property type="gene ID" value="G20177"/>
</dbReference>
<evidence type="ECO:0000256" key="1">
    <source>
        <dbReference type="ARBA" id="ARBA00004123"/>
    </source>
</evidence>
<comment type="function">
    <text evidence="11">Has exonuclease activity on both single-stranded and duplex templates bearing overhangs, but not blunt ended duplex DNA, and cleaves in a 3'-5' direction. Essential for the formation of DNA replication focal centers. Has an important role in maintaining genome stability.</text>
</comment>
<dbReference type="Pfam" id="PF01612">
    <property type="entry name" value="DNA_pol_A_exo1"/>
    <property type="match status" value="1"/>
</dbReference>
<accession>A0A8W8JRH2</accession>
<dbReference type="OrthoDB" id="10261556at2759"/>
<comment type="similarity">
    <text evidence="8">Belongs to the WRNexo family.</text>
</comment>
<dbReference type="InterPro" id="IPR012337">
    <property type="entry name" value="RNaseH-like_sf"/>
</dbReference>
<protein>
    <recommendedName>
        <fullName evidence="9">3'-5' exonuclease</fullName>
    </recommendedName>
    <alternativeName>
        <fullName evidence="10">Werner Syndrome-like exonuclease</fullName>
    </alternativeName>
</protein>
<evidence type="ECO:0000256" key="10">
    <source>
        <dbReference type="ARBA" id="ARBA00042761"/>
    </source>
</evidence>
<dbReference type="GO" id="GO:0006139">
    <property type="term" value="P:nucleobase-containing compound metabolic process"/>
    <property type="evidence" value="ECO:0007669"/>
    <property type="project" value="InterPro"/>
</dbReference>
<keyword evidence="7" id="KW-0539">Nucleus</keyword>
<dbReference type="SMART" id="SM00474">
    <property type="entry name" value="35EXOc"/>
    <property type="match status" value="1"/>
</dbReference>